<dbReference type="OrthoDB" id="2735536at2759"/>
<dbReference type="Gene3D" id="3.40.50.720">
    <property type="entry name" value="NAD(P)-binding Rossmann-like Domain"/>
    <property type="match status" value="3"/>
</dbReference>
<evidence type="ECO:0000256" key="1">
    <source>
        <dbReference type="ARBA" id="ARBA00023002"/>
    </source>
</evidence>
<dbReference type="GeneID" id="81390775"/>
<dbReference type="PANTHER" id="PTHR10366:SF564">
    <property type="entry name" value="STEROL-4-ALPHA-CARBOXYLATE 3-DEHYDROGENASE, DECARBOXYLATING"/>
    <property type="match status" value="1"/>
</dbReference>
<feature type="region of interest" description="Disordered" evidence="3">
    <location>
        <begin position="189"/>
        <end position="210"/>
    </location>
</feature>
<evidence type="ECO:0000256" key="3">
    <source>
        <dbReference type="SAM" id="MobiDB-lite"/>
    </source>
</evidence>
<dbReference type="SUPFAM" id="SSF51735">
    <property type="entry name" value="NAD(P)-binding Rossmann-fold domains"/>
    <property type="match status" value="1"/>
</dbReference>
<organism evidence="4 5">
    <name type="scientific">Penicillium alfredii</name>
    <dbReference type="NCBI Taxonomy" id="1506179"/>
    <lineage>
        <taxon>Eukaryota</taxon>
        <taxon>Fungi</taxon>
        <taxon>Dikarya</taxon>
        <taxon>Ascomycota</taxon>
        <taxon>Pezizomycotina</taxon>
        <taxon>Eurotiomycetes</taxon>
        <taxon>Eurotiomycetidae</taxon>
        <taxon>Eurotiales</taxon>
        <taxon>Aspergillaceae</taxon>
        <taxon>Penicillium</taxon>
    </lineage>
</organism>
<comment type="caution">
    <text evidence="4">The sequence shown here is derived from an EMBL/GenBank/DDBJ whole genome shotgun (WGS) entry which is preliminary data.</text>
</comment>
<sequence>GSGFIAAHVLETLLSRGHSVVTTVSSQQEAEATLQAHGQLPRDRLDCVIVEDIAKPNAIMGTTGILKSVQQRAPTVKRVVVTSSFAAINNVYAKTAGKVYSEERVAWEFVEKKMLSFTLSVINPPLRIRDLITAVAKERCPLTGNYGYVVLAHVLAVEKEEAGGKRFFAVSSHFSDKTIADIIGQEFPQFRDRPPTGDTLASGDYPADGV</sequence>
<keyword evidence="5" id="KW-1185">Reference proteome</keyword>
<evidence type="ECO:0000313" key="5">
    <source>
        <dbReference type="Proteomes" id="UP001141434"/>
    </source>
</evidence>
<evidence type="ECO:0000256" key="2">
    <source>
        <dbReference type="ARBA" id="ARBA00023445"/>
    </source>
</evidence>
<comment type="similarity">
    <text evidence="2">Belongs to the NAD(P)-dependent epimerase/dehydratase family. Dihydroflavonol-4-reductase subfamily.</text>
</comment>
<dbReference type="PANTHER" id="PTHR10366">
    <property type="entry name" value="NAD DEPENDENT EPIMERASE/DEHYDRATASE"/>
    <property type="match status" value="1"/>
</dbReference>
<protein>
    <submittedName>
        <fullName evidence="4">NAD(P)-binding protein</fullName>
    </submittedName>
</protein>
<name>A0A9W9GAV1_9EURO</name>
<keyword evidence="1" id="KW-0560">Oxidoreductase</keyword>
<proteinExistence type="inferred from homology"/>
<gene>
    <name evidence="4" type="ORF">NUU61_001025</name>
</gene>
<dbReference type="Proteomes" id="UP001141434">
    <property type="component" value="Unassembled WGS sequence"/>
</dbReference>
<dbReference type="EMBL" id="JAPMSZ010000001">
    <property type="protein sequence ID" value="KAJ5115266.1"/>
    <property type="molecule type" value="Genomic_DNA"/>
</dbReference>
<reference evidence="4" key="1">
    <citation type="submission" date="2022-11" db="EMBL/GenBank/DDBJ databases">
        <authorList>
            <person name="Petersen C."/>
        </authorList>
    </citation>
    <scope>NUCLEOTIDE SEQUENCE</scope>
    <source>
        <strain evidence="4">IBT 34128</strain>
    </source>
</reference>
<reference evidence="4" key="2">
    <citation type="journal article" date="2023" name="IMA Fungus">
        <title>Comparative genomic study of the Penicillium genus elucidates a diverse pangenome and 15 lateral gene transfer events.</title>
        <authorList>
            <person name="Petersen C."/>
            <person name="Sorensen T."/>
            <person name="Nielsen M.R."/>
            <person name="Sondergaard T.E."/>
            <person name="Sorensen J.L."/>
            <person name="Fitzpatrick D.A."/>
            <person name="Frisvad J.C."/>
            <person name="Nielsen K.L."/>
        </authorList>
    </citation>
    <scope>NUCLEOTIDE SEQUENCE</scope>
    <source>
        <strain evidence="4">IBT 34128</strain>
    </source>
</reference>
<dbReference type="InterPro" id="IPR050425">
    <property type="entry name" value="NAD(P)_dehydrat-like"/>
</dbReference>
<dbReference type="RefSeq" id="XP_056516457.1">
    <property type="nucleotide sequence ID" value="XM_056651607.1"/>
</dbReference>
<evidence type="ECO:0000313" key="4">
    <source>
        <dbReference type="EMBL" id="KAJ5115266.1"/>
    </source>
</evidence>
<dbReference type="GO" id="GO:0016616">
    <property type="term" value="F:oxidoreductase activity, acting on the CH-OH group of donors, NAD or NADP as acceptor"/>
    <property type="evidence" value="ECO:0007669"/>
    <property type="project" value="TreeGrafter"/>
</dbReference>
<accession>A0A9W9GAV1</accession>
<dbReference type="AlphaFoldDB" id="A0A9W9GAV1"/>
<dbReference type="InterPro" id="IPR036291">
    <property type="entry name" value="NAD(P)-bd_dom_sf"/>
</dbReference>
<feature type="non-terminal residue" evidence="4">
    <location>
        <position position="1"/>
    </location>
</feature>